<dbReference type="EMBL" id="RSCD01000011">
    <property type="protein sequence ID" value="RSH90309.1"/>
    <property type="molecule type" value="Genomic_DNA"/>
</dbReference>
<dbReference type="InterPro" id="IPR036409">
    <property type="entry name" value="Aldolase_II/adducin_N_sf"/>
</dbReference>
<dbReference type="PANTHER" id="PTHR10672:SF39">
    <property type="entry name" value="CLASS II ALDOLASE_ADDUCIN N-TERMINAL DOMAIN-CONTAINING PROTEIN"/>
    <property type="match status" value="1"/>
</dbReference>
<dbReference type="OrthoDB" id="10303225at2759"/>
<feature type="region of interest" description="Disordered" evidence="1">
    <location>
        <begin position="1"/>
        <end position="26"/>
    </location>
</feature>
<evidence type="ECO:0000259" key="2">
    <source>
        <dbReference type="SMART" id="SM01007"/>
    </source>
</evidence>
<accession>A0A427YGN0</accession>
<gene>
    <name evidence="3" type="ORF">EHS25_001643</name>
</gene>
<name>A0A427YGN0_9TREE</name>
<dbReference type="AlphaFoldDB" id="A0A427YGN0"/>
<evidence type="ECO:0000313" key="4">
    <source>
        <dbReference type="Proteomes" id="UP000279259"/>
    </source>
</evidence>
<keyword evidence="4" id="KW-1185">Reference proteome</keyword>
<reference evidence="3 4" key="1">
    <citation type="submission" date="2018-11" db="EMBL/GenBank/DDBJ databases">
        <title>Genome sequence of Saitozyma podzolica DSM 27192.</title>
        <authorList>
            <person name="Aliyu H."/>
            <person name="Gorte O."/>
            <person name="Ochsenreither K."/>
        </authorList>
    </citation>
    <scope>NUCLEOTIDE SEQUENCE [LARGE SCALE GENOMIC DNA]</scope>
    <source>
        <strain evidence="3 4">DSM 27192</strain>
    </source>
</reference>
<dbReference type="SUPFAM" id="SSF53639">
    <property type="entry name" value="AraD/HMP-PK domain-like"/>
    <property type="match status" value="1"/>
</dbReference>
<evidence type="ECO:0000256" key="1">
    <source>
        <dbReference type="SAM" id="MobiDB-lite"/>
    </source>
</evidence>
<evidence type="ECO:0000313" key="3">
    <source>
        <dbReference type="EMBL" id="RSH90309.1"/>
    </source>
</evidence>
<dbReference type="STRING" id="1890683.A0A427YGN0"/>
<dbReference type="Proteomes" id="UP000279259">
    <property type="component" value="Unassembled WGS sequence"/>
</dbReference>
<dbReference type="GO" id="GO:0005856">
    <property type="term" value="C:cytoskeleton"/>
    <property type="evidence" value="ECO:0007669"/>
    <property type="project" value="TreeGrafter"/>
</dbReference>
<sequence>MSAEFASEEQGDQSQHRSERPREVKFARPQPAVFTSLDEEAAYRKDRLVLACRILAREGYEFCGTYISERDPVQPAIIWTHPADITLSAVTVEDLVQLDLDGNVLTPGARGSNLDINAISLHLAIYAAPGRSDMTAICHSHSPHARAFAMGGNRELRMISQDAALFYNAWTSIPLRTTLDAASDPKGVQQALGSAKVAILAGRGALAVHSTIEGCVGYFLRLDGLCYVQMLAEAAEKGRGQPMVYVSKEAAEVTVRSVSGPHHAWLLAKPNFVREERFMAQERASSSGAPAITG</sequence>
<comment type="caution">
    <text evidence="3">The sequence shown here is derived from an EMBL/GenBank/DDBJ whole genome shotgun (WGS) entry which is preliminary data.</text>
</comment>
<organism evidence="3 4">
    <name type="scientific">Saitozyma podzolica</name>
    <dbReference type="NCBI Taxonomy" id="1890683"/>
    <lineage>
        <taxon>Eukaryota</taxon>
        <taxon>Fungi</taxon>
        <taxon>Dikarya</taxon>
        <taxon>Basidiomycota</taxon>
        <taxon>Agaricomycotina</taxon>
        <taxon>Tremellomycetes</taxon>
        <taxon>Tremellales</taxon>
        <taxon>Trimorphomycetaceae</taxon>
        <taxon>Saitozyma</taxon>
    </lineage>
</organism>
<feature type="domain" description="Class II aldolase/adducin N-terminal" evidence="2">
    <location>
        <begin position="46"/>
        <end position="230"/>
    </location>
</feature>
<dbReference type="Gene3D" id="3.40.225.10">
    <property type="entry name" value="Class II aldolase/adducin N-terminal domain"/>
    <property type="match status" value="1"/>
</dbReference>
<dbReference type="InterPro" id="IPR001303">
    <property type="entry name" value="Aldolase_II/adducin_N"/>
</dbReference>
<dbReference type="PANTHER" id="PTHR10672">
    <property type="entry name" value="ADDUCIN"/>
    <property type="match status" value="1"/>
</dbReference>
<dbReference type="InterPro" id="IPR051017">
    <property type="entry name" value="Aldolase-II_Adducin_sf"/>
</dbReference>
<dbReference type="SMART" id="SM01007">
    <property type="entry name" value="Aldolase_II"/>
    <property type="match status" value="1"/>
</dbReference>
<dbReference type="GO" id="GO:0051015">
    <property type="term" value="F:actin filament binding"/>
    <property type="evidence" value="ECO:0007669"/>
    <property type="project" value="TreeGrafter"/>
</dbReference>
<protein>
    <recommendedName>
        <fullName evidence="2">Class II aldolase/adducin N-terminal domain-containing protein</fullName>
    </recommendedName>
</protein>
<feature type="compositionally biased region" description="Basic and acidic residues" evidence="1">
    <location>
        <begin position="14"/>
        <end position="26"/>
    </location>
</feature>
<proteinExistence type="predicted"/>
<dbReference type="Pfam" id="PF00596">
    <property type="entry name" value="Aldolase_II"/>
    <property type="match status" value="1"/>
</dbReference>
<feature type="compositionally biased region" description="Acidic residues" evidence="1">
    <location>
        <begin position="1"/>
        <end position="11"/>
    </location>
</feature>